<evidence type="ECO:0000313" key="2">
    <source>
        <dbReference type="Proteomes" id="UP000012313"/>
    </source>
</evidence>
<protein>
    <recommendedName>
        <fullName evidence="3">DUF5683 domain-containing protein</fullName>
    </recommendedName>
</protein>
<dbReference type="STRING" id="1218598.LEP1GSC060_0025"/>
<dbReference type="Proteomes" id="UP000012313">
    <property type="component" value="Unassembled WGS sequence"/>
</dbReference>
<dbReference type="NCBIfam" id="NF047756">
    <property type="entry name" value="LIC11435_fam"/>
    <property type="match status" value="1"/>
</dbReference>
<gene>
    <name evidence="1" type="ORF">LEP1GSC060_0025</name>
</gene>
<proteinExistence type="predicted"/>
<dbReference type="RefSeq" id="WP_002993763.1">
    <property type="nucleotide sequence ID" value="NZ_AOHC02000007.1"/>
</dbReference>
<keyword evidence="2" id="KW-1185">Reference proteome</keyword>
<accession>N1WL48</accession>
<dbReference type="OrthoDB" id="363356at2"/>
<dbReference type="InterPro" id="IPR058177">
    <property type="entry name" value="LIC11435-like"/>
</dbReference>
<organism evidence="1 2">
    <name type="scientific">Leptospira weilii serovar Ranarum str. ICFT</name>
    <dbReference type="NCBI Taxonomy" id="1218598"/>
    <lineage>
        <taxon>Bacteria</taxon>
        <taxon>Pseudomonadati</taxon>
        <taxon>Spirochaetota</taxon>
        <taxon>Spirochaetia</taxon>
        <taxon>Leptospirales</taxon>
        <taxon>Leptospiraceae</taxon>
        <taxon>Leptospira</taxon>
    </lineage>
</organism>
<dbReference type="AlphaFoldDB" id="N1WL48"/>
<evidence type="ECO:0000313" key="1">
    <source>
        <dbReference type="EMBL" id="EMY79705.1"/>
    </source>
</evidence>
<dbReference type="EMBL" id="AOHC02000007">
    <property type="protein sequence ID" value="EMY79705.1"/>
    <property type="molecule type" value="Genomic_DNA"/>
</dbReference>
<sequence>MWNKILLSFVLVSISFSVFGEEEGRYLEWKPIPEAGGYMVEIKDPGGRITREKTKSTRFEVNLPPGVYEHRIGVINKFGRVSVFSDWISFEVILSRAPAINSDSSVKLLKEKLGPVLTVKGENFTEAMNVTLLLPSGETIKPEFEFIDSKEVKIKVENLNLKNGSYTLSLENPRNKKTAKRGFLIVADSEEELAEIVKRSDQDNRNLSPGFQWGPAFQSAVLPGWGQSNQDKKYRRWIFPILIVGAIAYSAERFSAYNSSLAALDQSKNLNLDLFLLNDSALFPFATYNYLQGQSDYSNASSLYDQFNVSLEIIAVLYLLNVLDAAWLGSNTSNSAAYESDRKIVPIFKTRRIESIQGDRSSGNFFPNSFEIGMKIFL</sequence>
<evidence type="ECO:0008006" key="3">
    <source>
        <dbReference type="Google" id="ProtNLM"/>
    </source>
</evidence>
<name>N1WL48_9LEPT</name>
<comment type="caution">
    <text evidence="1">The sequence shown here is derived from an EMBL/GenBank/DDBJ whole genome shotgun (WGS) entry which is preliminary data.</text>
</comment>
<reference evidence="1" key="1">
    <citation type="submission" date="2013-03" db="EMBL/GenBank/DDBJ databases">
        <authorList>
            <person name="Harkins D.M."/>
            <person name="Durkin A.S."/>
            <person name="Brinkac L.M."/>
            <person name="Haft D.H."/>
            <person name="Selengut J.D."/>
            <person name="Sanka R."/>
            <person name="DePew J."/>
            <person name="Purushe J."/>
            <person name="Hartskeerl R.A."/>
            <person name="Ahmed A."/>
            <person name="van der Linden H."/>
            <person name="Goris M.G.A."/>
            <person name="Vinetz J.M."/>
            <person name="Sutton G.G."/>
            <person name="Nierman W.C."/>
            <person name="Fouts D.E."/>
        </authorList>
    </citation>
    <scope>NUCLEOTIDE SEQUENCE [LARGE SCALE GENOMIC DNA]</scope>
    <source>
        <strain evidence="1">ICFT</strain>
    </source>
</reference>